<proteinExistence type="predicted"/>
<dbReference type="GeneID" id="54402860"/>
<dbReference type="Proteomes" id="UP000799771">
    <property type="component" value="Unassembled WGS sequence"/>
</dbReference>
<dbReference type="RefSeq" id="XP_033526734.1">
    <property type="nucleotide sequence ID" value="XM_033662428.1"/>
</dbReference>
<protein>
    <submittedName>
        <fullName evidence="1">Uncharacterized protein</fullName>
    </submittedName>
</protein>
<sequence>MTAWSTSHLNFGRYTRTITLSAPDRLTFDVGSKNYGLTIQLSNCVILRSCALDLCDHDLHNLRLIHRGPSILRTGPTKPPNAISVYCTSAYQALPVTFNPSYHRRRGHVQYAITQRDLHCRDYKTACAIRNRYLCDVRCTTIQLYGYSIEKTLS</sequence>
<accession>A0A6A6AN81</accession>
<evidence type="ECO:0000313" key="2">
    <source>
        <dbReference type="Proteomes" id="UP000799771"/>
    </source>
</evidence>
<evidence type="ECO:0000313" key="1">
    <source>
        <dbReference type="EMBL" id="KAF2132347.1"/>
    </source>
</evidence>
<dbReference type="AlphaFoldDB" id="A0A6A6AN81"/>
<keyword evidence="2" id="KW-1185">Reference proteome</keyword>
<organism evidence="1 2">
    <name type="scientific">Dothidotthia symphoricarpi CBS 119687</name>
    <dbReference type="NCBI Taxonomy" id="1392245"/>
    <lineage>
        <taxon>Eukaryota</taxon>
        <taxon>Fungi</taxon>
        <taxon>Dikarya</taxon>
        <taxon>Ascomycota</taxon>
        <taxon>Pezizomycotina</taxon>
        <taxon>Dothideomycetes</taxon>
        <taxon>Pleosporomycetidae</taxon>
        <taxon>Pleosporales</taxon>
        <taxon>Dothidotthiaceae</taxon>
        <taxon>Dothidotthia</taxon>
    </lineage>
</organism>
<gene>
    <name evidence="1" type="ORF">P153DRAFT_189317</name>
</gene>
<name>A0A6A6AN81_9PLEO</name>
<reference evidence="1" key="1">
    <citation type="journal article" date="2020" name="Stud. Mycol.">
        <title>101 Dothideomycetes genomes: a test case for predicting lifestyles and emergence of pathogens.</title>
        <authorList>
            <person name="Haridas S."/>
            <person name="Albert R."/>
            <person name="Binder M."/>
            <person name="Bloem J."/>
            <person name="Labutti K."/>
            <person name="Salamov A."/>
            <person name="Andreopoulos B."/>
            <person name="Baker S."/>
            <person name="Barry K."/>
            <person name="Bills G."/>
            <person name="Bluhm B."/>
            <person name="Cannon C."/>
            <person name="Castanera R."/>
            <person name="Culley D."/>
            <person name="Daum C."/>
            <person name="Ezra D."/>
            <person name="Gonzalez J."/>
            <person name="Henrissat B."/>
            <person name="Kuo A."/>
            <person name="Liang C."/>
            <person name="Lipzen A."/>
            <person name="Lutzoni F."/>
            <person name="Magnuson J."/>
            <person name="Mondo S."/>
            <person name="Nolan M."/>
            <person name="Ohm R."/>
            <person name="Pangilinan J."/>
            <person name="Park H.-J."/>
            <person name="Ramirez L."/>
            <person name="Alfaro M."/>
            <person name="Sun H."/>
            <person name="Tritt A."/>
            <person name="Yoshinaga Y."/>
            <person name="Zwiers L.-H."/>
            <person name="Turgeon B."/>
            <person name="Goodwin S."/>
            <person name="Spatafora J."/>
            <person name="Crous P."/>
            <person name="Grigoriev I."/>
        </authorList>
    </citation>
    <scope>NUCLEOTIDE SEQUENCE</scope>
    <source>
        <strain evidence="1">CBS 119687</strain>
    </source>
</reference>
<dbReference type="EMBL" id="ML977501">
    <property type="protein sequence ID" value="KAF2132347.1"/>
    <property type="molecule type" value="Genomic_DNA"/>
</dbReference>